<feature type="transmembrane region" description="Helical" evidence="11">
    <location>
        <begin position="323"/>
        <end position="348"/>
    </location>
</feature>
<keyword evidence="4 11" id="KW-0812">Transmembrane</keyword>
<organism evidence="13 14">
    <name type="scientific">Rhodotorula taiwanensis</name>
    <dbReference type="NCBI Taxonomy" id="741276"/>
    <lineage>
        <taxon>Eukaryota</taxon>
        <taxon>Fungi</taxon>
        <taxon>Dikarya</taxon>
        <taxon>Basidiomycota</taxon>
        <taxon>Pucciniomycotina</taxon>
        <taxon>Microbotryomycetes</taxon>
        <taxon>Sporidiobolales</taxon>
        <taxon>Sporidiobolaceae</taxon>
        <taxon>Rhodotorula</taxon>
    </lineage>
</organism>
<dbReference type="AlphaFoldDB" id="A0A2S5BB15"/>
<keyword evidence="7 11" id="KW-1133">Transmembrane helix</keyword>
<evidence type="ECO:0000256" key="6">
    <source>
        <dbReference type="ARBA" id="ARBA00022824"/>
    </source>
</evidence>
<feature type="region of interest" description="Disordered" evidence="10">
    <location>
        <begin position="252"/>
        <end position="274"/>
    </location>
</feature>
<evidence type="ECO:0000256" key="8">
    <source>
        <dbReference type="ARBA" id="ARBA00023136"/>
    </source>
</evidence>
<dbReference type="GO" id="GO:0009272">
    <property type="term" value="P:fungal-type cell wall biogenesis"/>
    <property type="evidence" value="ECO:0007669"/>
    <property type="project" value="TreeGrafter"/>
</dbReference>
<comment type="subcellular location">
    <subcellularLocation>
        <location evidence="1">Endoplasmic reticulum membrane</location>
        <topology evidence="1">Single-pass type I membrane protein</topology>
    </subcellularLocation>
</comment>
<dbReference type="InterPro" id="IPR037654">
    <property type="entry name" value="Big1"/>
</dbReference>
<dbReference type="GO" id="GO:0005789">
    <property type="term" value="C:endoplasmic reticulum membrane"/>
    <property type="evidence" value="ECO:0007669"/>
    <property type="project" value="UniProtKB-SubCell"/>
</dbReference>
<dbReference type="OrthoDB" id="10029326at2759"/>
<keyword evidence="6" id="KW-0256">Endoplasmic reticulum</keyword>
<comment type="caution">
    <text evidence="13">The sequence shown here is derived from an EMBL/GenBank/DDBJ whole genome shotgun (WGS) entry which is preliminary data.</text>
</comment>
<evidence type="ECO:0000256" key="5">
    <source>
        <dbReference type="ARBA" id="ARBA00022729"/>
    </source>
</evidence>
<evidence type="ECO:0000256" key="7">
    <source>
        <dbReference type="ARBA" id="ARBA00022989"/>
    </source>
</evidence>
<reference evidence="13 14" key="1">
    <citation type="journal article" date="2018" name="Front. Microbiol.">
        <title>Prospects for Fungal Bioremediation of Acidic Radioactive Waste Sites: Characterization and Genome Sequence of Rhodotorula taiwanensis MD1149.</title>
        <authorList>
            <person name="Tkavc R."/>
            <person name="Matrosova V.Y."/>
            <person name="Grichenko O.E."/>
            <person name="Gostincar C."/>
            <person name="Volpe R.P."/>
            <person name="Klimenkova P."/>
            <person name="Gaidamakova E.K."/>
            <person name="Zhou C.E."/>
            <person name="Stewart B.J."/>
            <person name="Lyman M.G."/>
            <person name="Malfatti S.A."/>
            <person name="Rubinfeld B."/>
            <person name="Courtot M."/>
            <person name="Singh J."/>
            <person name="Dalgard C.L."/>
            <person name="Hamilton T."/>
            <person name="Frey K.G."/>
            <person name="Gunde-Cimerman N."/>
            <person name="Dugan L."/>
            <person name="Daly M.J."/>
        </authorList>
    </citation>
    <scope>NUCLEOTIDE SEQUENCE [LARGE SCALE GENOMIC DNA]</scope>
    <source>
        <strain evidence="13 14">MD1149</strain>
    </source>
</reference>
<gene>
    <name evidence="13" type="ORF">BMF94_2786</name>
</gene>
<evidence type="ECO:0000256" key="2">
    <source>
        <dbReference type="ARBA" id="ARBA00008203"/>
    </source>
</evidence>
<dbReference type="Proteomes" id="UP000237144">
    <property type="component" value="Unassembled WGS sequence"/>
</dbReference>
<keyword evidence="14" id="KW-1185">Reference proteome</keyword>
<dbReference type="GO" id="GO:0006078">
    <property type="term" value="P:(1-&gt;6)-beta-D-glucan biosynthetic process"/>
    <property type="evidence" value="ECO:0007669"/>
    <property type="project" value="TreeGrafter"/>
</dbReference>
<accession>A0A2S5BB15</accession>
<evidence type="ECO:0000256" key="4">
    <source>
        <dbReference type="ARBA" id="ARBA00022692"/>
    </source>
</evidence>
<evidence type="ECO:0000256" key="3">
    <source>
        <dbReference type="ARBA" id="ARBA00022089"/>
    </source>
</evidence>
<comment type="similarity">
    <text evidence="2">Belongs to the BIG1 family.</text>
</comment>
<feature type="region of interest" description="Disordered" evidence="10">
    <location>
        <begin position="200"/>
        <end position="222"/>
    </location>
</feature>
<evidence type="ECO:0000313" key="13">
    <source>
        <dbReference type="EMBL" id="POY73975.1"/>
    </source>
</evidence>
<keyword evidence="8 11" id="KW-0472">Membrane</keyword>
<evidence type="ECO:0000313" key="14">
    <source>
        <dbReference type="Proteomes" id="UP000237144"/>
    </source>
</evidence>
<sequence length="369" mass="38896">MHTTATLAVTLAAAASVHAFAGTYPVVAWSPNGHLPSLPELDAVSSTRPPAAQQHFDSSTSDLCQLDALYVVSVPGLHASDLASFPTTASSTFGFRASLAQAQRSGAARTAPYVSDRLAVPPVGKIARRFARCGAGKDLQFKRFDDLVGGGEGASYGASTEEERRVAVLAHLDSQIADIVASAPASAAFLLTDLPNKLSSASPPPLKLAKRQQLMPSDASEETIEEVLEEIAEEEHVNSNALDEMLAEIESAHEVESPDEDPSAPSMSTEDEADPYASLDRWDNRILDVSSSSKNASKNRTSIFAPAEHSGLLHRYALFSPSLIVAILVTVVVLIPAVLVGTQALLSIETVNGLETKMTGSVGLDPSKQ</sequence>
<evidence type="ECO:0000256" key="10">
    <source>
        <dbReference type="SAM" id="MobiDB-lite"/>
    </source>
</evidence>
<dbReference type="GO" id="GO:0071555">
    <property type="term" value="P:cell wall organization"/>
    <property type="evidence" value="ECO:0007669"/>
    <property type="project" value="UniProtKB-KW"/>
</dbReference>
<feature type="chain" id="PRO_5015629709" description="Protein BIG1" evidence="12">
    <location>
        <begin position="20"/>
        <end position="369"/>
    </location>
</feature>
<evidence type="ECO:0000256" key="9">
    <source>
        <dbReference type="ARBA" id="ARBA00023316"/>
    </source>
</evidence>
<evidence type="ECO:0000256" key="12">
    <source>
        <dbReference type="SAM" id="SignalP"/>
    </source>
</evidence>
<dbReference type="PANTHER" id="PTHR28285:SF1">
    <property type="entry name" value="PROTEIN BIG1"/>
    <property type="match status" value="1"/>
</dbReference>
<evidence type="ECO:0000256" key="1">
    <source>
        <dbReference type="ARBA" id="ARBA00004115"/>
    </source>
</evidence>
<dbReference type="PANTHER" id="PTHR28285">
    <property type="entry name" value="PROTEIN BIG1"/>
    <property type="match status" value="1"/>
</dbReference>
<proteinExistence type="inferred from homology"/>
<dbReference type="EMBL" id="PJQD01000029">
    <property type="protein sequence ID" value="POY73975.1"/>
    <property type="molecule type" value="Genomic_DNA"/>
</dbReference>
<keyword evidence="5 12" id="KW-0732">Signal</keyword>
<name>A0A2S5BB15_9BASI</name>
<protein>
    <recommendedName>
        <fullName evidence="3">Protein BIG1</fullName>
    </recommendedName>
</protein>
<evidence type="ECO:0000256" key="11">
    <source>
        <dbReference type="SAM" id="Phobius"/>
    </source>
</evidence>
<feature type="signal peptide" evidence="12">
    <location>
        <begin position="1"/>
        <end position="19"/>
    </location>
</feature>
<keyword evidence="9" id="KW-0961">Cell wall biogenesis/degradation</keyword>